<name>A0AAV9KL40_9SOLN</name>
<evidence type="ECO:0000313" key="2">
    <source>
        <dbReference type="EMBL" id="KAK4714112.1"/>
    </source>
</evidence>
<comment type="caution">
    <text evidence="2">The sequence shown here is derived from an EMBL/GenBank/DDBJ whole genome shotgun (WGS) entry which is preliminary data.</text>
</comment>
<dbReference type="Proteomes" id="UP001311915">
    <property type="component" value="Unassembled WGS sequence"/>
</dbReference>
<evidence type="ECO:0000313" key="3">
    <source>
        <dbReference type="Proteomes" id="UP001311915"/>
    </source>
</evidence>
<dbReference type="EMBL" id="JAWPEI010000010">
    <property type="protein sequence ID" value="KAK4714112.1"/>
    <property type="molecule type" value="Genomic_DNA"/>
</dbReference>
<gene>
    <name evidence="2" type="ORF">R3W88_020019</name>
</gene>
<keyword evidence="3" id="KW-1185">Reference proteome</keyword>
<reference evidence="2 3" key="1">
    <citation type="submission" date="2023-10" db="EMBL/GenBank/DDBJ databases">
        <title>Genome-Wide Identification Analysis in wild type Solanum Pinnatisectum Reveals Some Genes Defensing Phytophthora Infestans.</title>
        <authorList>
            <person name="Sun C."/>
        </authorList>
    </citation>
    <scope>NUCLEOTIDE SEQUENCE [LARGE SCALE GENOMIC DNA]</scope>
    <source>
        <strain evidence="2">LQN</strain>
        <tissue evidence="2">Leaf</tissue>
    </source>
</reference>
<feature type="domain" description="Reverse transcriptase zinc-binding" evidence="1">
    <location>
        <begin position="6"/>
        <end position="91"/>
    </location>
</feature>
<proteinExistence type="predicted"/>
<dbReference type="Pfam" id="PF13966">
    <property type="entry name" value="zf-RVT"/>
    <property type="match status" value="1"/>
</dbReference>
<evidence type="ECO:0000259" key="1">
    <source>
        <dbReference type="Pfam" id="PF13966"/>
    </source>
</evidence>
<dbReference type="InterPro" id="IPR026960">
    <property type="entry name" value="RVT-Znf"/>
</dbReference>
<organism evidence="2 3">
    <name type="scientific">Solanum pinnatisectum</name>
    <name type="common">tansyleaf nightshade</name>
    <dbReference type="NCBI Taxonomy" id="50273"/>
    <lineage>
        <taxon>Eukaryota</taxon>
        <taxon>Viridiplantae</taxon>
        <taxon>Streptophyta</taxon>
        <taxon>Embryophyta</taxon>
        <taxon>Tracheophyta</taxon>
        <taxon>Spermatophyta</taxon>
        <taxon>Magnoliopsida</taxon>
        <taxon>eudicotyledons</taxon>
        <taxon>Gunneridae</taxon>
        <taxon>Pentapetalae</taxon>
        <taxon>asterids</taxon>
        <taxon>lamiids</taxon>
        <taxon>Solanales</taxon>
        <taxon>Solanaceae</taxon>
        <taxon>Solanoideae</taxon>
        <taxon>Solaneae</taxon>
        <taxon>Solanum</taxon>
    </lineage>
</organism>
<sequence length="112" mass="13485">METDEFSINAMYKKLRGEYIKVPWRRMTCNNQGSPKWIFALYLVINRRLYTINRLARWGGITNDTLCPLCMEANETYQHLFFTCIFSRMLWQKFLNWLSINRASNGWTEELT</sequence>
<protein>
    <recommendedName>
        <fullName evidence="1">Reverse transcriptase zinc-binding domain-containing protein</fullName>
    </recommendedName>
</protein>
<dbReference type="AlphaFoldDB" id="A0AAV9KL40"/>
<accession>A0AAV9KL40</accession>